<organism evidence="1 2">
    <name type="scientific">Gordonia phage Forza</name>
    <dbReference type="NCBI Taxonomy" id="2571247"/>
    <lineage>
        <taxon>Viruses</taxon>
        <taxon>Duplodnaviria</taxon>
        <taxon>Heunggongvirae</taxon>
        <taxon>Uroviricota</taxon>
        <taxon>Caudoviricetes</taxon>
        <taxon>Forzavirus</taxon>
        <taxon>Forzavirus forza</taxon>
    </lineage>
</organism>
<accession>A0A650EZF0</accession>
<dbReference type="GeneID" id="77924413"/>
<sequence length="113" mass="12877">MSFFDFIRKMHAEAKAEVEYEQSVNNEARHDREIMFVAMAIAEDSIIKALANSGSFVKCVRCPQEDIFVRDPSGLDAQKEIAQHTIDAHRDGLEEILKAYYIKKNTPSEGENQ</sequence>
<reference evidence="1 2" key="1">
    <citation type="submission" date="2019-04" db="EMBL/GenBank/DDBJ databases">
        <authorList>
            <person name="Pope W.H."/>
            <person name="Garlena R.A."/>
            <person name="Russell D.A."/>
            <person name="Jacobs-Sera D."/>
            <person name="Hatfull G.F."/>
        </authorList>
    </citation>
    <scope>NUCLEOTIDE SEQUENCE [LARGE SCALE GENOMIC DNA]</scope>
</reference>
<evidence type="ECO:0000313" key="2">
    <source>
        <dbReference type="Proteomes" id="UP000423482"/>
    </source>
</evidence>
<dbReference type="EMBL" id="MK814760">
    <property type="protein sequence ID" value="QGT55038.1"/>
    <property type="molecule type" value="Genomic_DNA"/>
</dbReference>
<proteinExistence type="predicted"/>
<keyword evidence="2" id="KW-1185">Reference proteome</keyword>
<dbReference type="Proteomes" id="UP000423482">
    <property type="component" value="Segment"/>
</dbReference>
<gene>
    <name evidence="1" type="primary">45</name>
    <name evidence="1" type="ORF">SEA_FORZA_45</name>
</gene>
<evidence type="ECO:0000313" key="1">
    <source>
        <dbReference type="EMBL" id="QGT55038.1"/>
    </source>
</evidence>
<dbReference type="RefSeq" id="YP_010648925.1">
    <property type="nucleotide sequence ID" value="NC_070763.1"/>
</dbReference>
<dbReference type="KEGG" id="vg:77924413"/>
<protein>
    <submittedName>
        <fullName evidence="1">Uncharacterized protein</fullName>
    </submittedName>
</protein>
<name>A0A650EZF0_9CAUD</name>